<sequence>MGTWGPALFSDDLALEVKSAFKDKIALALSKIELYNTKNL</sequence>
<name>A0A1M5XYD8_9FLAO</name>
<dbReference type="Proteomes" id="UP000290037">
    <property type="component" value="Unassembled WGS sequence"/>
</dbReference>
<organism evidence="2 3">
    <name type="scientific">Leeuwenhoekiella palythoae</name>
    <dbReference type="NCBI Taxonomy" id="573501"/>
    <lineage>
        <taxon>Bacteria</taxon>
        <taxon>Pseudomonadati</taxon>
        <taxon>Bacteroidota</taxon>
        <taxon>Flavobacteriia</taxon>
        <taxon>Flavobacteriales</taxon>
        <taxon>Flavobacteriaceae</taxon>
        <taxon>Leeuwenhoekiella</taxon>
    </lineage>
</organism>
<reference evidence="2" key="1">
    <citation type="submission" date="2016-11" db="EMBL/GenBank/DDBJ databases">
        <authorList>
            <person name="Jaros S."/>
            <person name="Januszkiewicz K."/>
            <person name="Wedrychowicz H."/>
        </authorList>
    </citation>
    <scope>NUCLEOTIDE SEQUENCE [LARGE SCALE GENOMIC DNA]</scope>
    <source>
        <strain evidence="2">DSM 19859</strain>
    </source>
</reference>
<dbReference type="AlphaFoldDB" id="A0A1M5XYD8"/>
<gene>
    <name evidence="1" type="ORF">DSM01_1077</name>
    <name evidence="2" type="ORF">SAMN04487999_1782</name>
</gene>
<dbReference type="EMBL" id="QOVN01000002">
    <property type="protein sequence ID" value="RXG30327.1"/>
    <property type="molecule type" value="Genomic_DNA"/>
</dbReference>
<dbReference type="STRING" id="573501.SAMN04487999_1782"/>
<accession>A0A1M5XYD8</accession>
<protein>
    <submittedName>
        <fullName evidence="2">Uncharacterized protein</fullName>
    </submittedName>
</protein>
<dbReference type="Proteomes" id="UP000184240">
    <property type="component" value="Unassembled WGS sequence"/>
</dbReference>
<evidence type="ECO:0000313" key="1">
    <source>
        <dbReference type="EMBL" id="RXG30327.1"/>
    </source>
</evidence>
<evidence type="ECO:0000313" key="2">
    <source>
        <dbReference type="EMBL" id="SHI04548.1"/>
    </source>
</evidence>
<reference evidence="3" key="2">
    <citation type="submission" date="2016-11" db="EMBL/GenBank/DDBJ databases">
        <authorList>
            <person name="Varghese N."/>
            <person name="Submissions S."/>
        </authorList>
    </citation>
    <scope>NUCLEOTIDE SEQUENCE [LARGE SCALE GENOMIC DNA]</scope>
    <source>
        <strain evidence="3">DSM 19859</strain>
    </source>
</reference>
<dbReference type="RefSeq" id="WP_262490503.1">
    <property type="nucleotide sequence ID" value="NZ_FQXT01000003.1"/>
</dbReference>
<keyword evidence="4" id="KW-1185">Reference proteome</keyword>
<evidence type="ECO:0000313" key="4">
    <source>
        <dbReference type="Proteomes" id="UP000290037"/>
    </source>
</evidence>
<reference evidence="1 4" key="3">
    <citation type="submission" date="2018-07" db="EMBL/GenBank/DDBJ databases">
        <title>Leeuwenhoekiella genomics.</title>
        <authorList>
            <person name="Tahon G."/>
            <person name="Willems A."/>
        </authorList>
    </citation>
    <scope>NUCLEOTIDE SEQUENCE [LARGE SCALE GENOMIC DNA]</scope>
    <source>
        <strain evidence="1 4">LMG 24856</strain>
    </source>
</reference>
<dbReference type="EMBL" id="FQXT01000003">
    <property type="protein sequence ID" value="SHI04548.1"/>
    <property type="molecule type" value="Genomic_DNA"/>
</dbReference>
<evidence type="ECO:0000313" key="3">
    <source>
        <dbReference type="Proteomes" id="UP000184240"/>
    </source>
</evidence>
<proteinExistence type="predicted"/>